<evidence type="ECO:0000256" key="2">
    <source>
        <dbReference type="ARBA" id="ARBA00007776"/>
    </source>
</evidence>
<comment type="subcellular location">
    <subcellularLocation>
        <location evidence="1">Cell membrane</location>
        <topology evidence="1">Multi-pass membrane protein</topology>
    </subcellularLocation>
</comment>
<gene>
    <name evidence="9" type="primary">mreD</name>
    <name evidence="9" type="ORF">H7849_00175</name>
</gene>
<evidence type="ECO:0000256" key="7">
    <source>
        <dbReference type="ARBA" id="ARBA00023136"/>
    </source>
</evidence>
<dbReference type="GO" id="GO:0008360">
    <property type="term" value="P:regulation of cell shape"/>
    <property type="evidence" value="ECO:0007669"/>
    <property type="project" value="UniProtKB-KW"/>
</dbReference>
<dbReference type="EMBL" id="CP060394">
    <property type="protein sequence ID" value="QNI32487.1"/>
    <property type="molecule type" value="Genomic_DNA"/>
</dbReference>
<evidence type="ECO:0000256" key="6">
    <source>
        <dbReference type="ARBA" id="ARBA00022989"/>
    </source>
</evidence>
<evidence type="ECO:0000256" key="8">
    <source>
        <dbReference type="SAM" id="Phobius"/>
    </source>
</evidence>
<keyword evidence="7 8" id="KW-0472">Membrane</keyword>
<keyword evidence="5" id="KW-0133">Cell shape</keyword>
<name>A0A7G8BIW7_9BACT</name>
<keyword evidence="4 8" id="KW-0812">Transmembrane</keyword>
<feature type="transmembrane region" description="Helical" evidence="8">
    <location>
        <begin position="116"/>
        <end position="137"/>
    </location>
</feature>
<keyword evidence="3" id="KW-1003">Cell membrane</keyword>
<keyword evidence="10" id="KW-1185">Reference proteome</keyword>
<protein>
    <submittedName>
        <fullName evidence="9">Rod shape-determining protein MreD</fullName>
    </submittedName>
</protein>
<keyword evidence="6 8" id="KW-1133">Transmembrane helix</keyword>
<dbReference type="Pfam" id="PF04093">
    <property type="entry name" value="MreD"/>
    <property type="match status" value="1"/>
</dbReference>
<dbReference type="KEGG" id="adin:H7849_00175"/>
<evidence type="ECO:0000256" key="1">
    <source>
        <dbReference type="ARBA" id="ARBA00004651"/>
    </source>
</evidence>
<dbReference type="NCBIfam" id="TIGR03426">
    <property type="entry name" value="shape_MreD"/>
    <property type="match status" value="1"/>
</dbReference>
<dbReference type="InterPro" id="IPR007227">
    <property type="entry name" value="Cell_shape_determining_MreD"/>
</dbReference>
<dbReference type="RefSeq" id="WP_186743441.1">
    <property type="nucleotide sequence ID" value="NZ_CP060394.1"/>
</dbReference>
<feature type="transmembrane region" description="Helical" evidence="8">
    <location>
        <begin position="149"/>
        <end position="169"/>
    </location>
</feature>
<proteinExistence type="inferred from homology"/>
<evidence type="ECO:0000256" key="3">
    <source>
        <dbReference type="ARBA" id="ARBA00022475"/>
    </source>
</evidence>
<evidence type="ECO:0000256" key="5">
    <source>
        <dbReference type="ARBA" id="ARBA00022960"/>
    </source>
</evidence>
<organism evidence="9 10">
    <name type="scientific">Alloacidobacterium dinghuense</name>
    <dbReference type="NCBI Taxonomy" id="2763107"/>
    <lineage>
        <taxon>Bacteria</taxon>
        <taxon>Pseudomonadati</taxon>
        <taxon>Acidobacteriota</taxon>
        <taxon>Terriglobia</taxon>
        <taxon>Terriglobales</taxon>
        <taxon>Acidobacteriaceae</taxon>
        <taxon>Alloacidobacterium</taxon>
    </lineage>
</organism>
<dbReference type="AlphaFoldDB" id="A0A7G8BIW7"/>
<evidence type="ECO:0000313" key="9">
    <source>
        <dbReference type="EMBL" id="QNI32487.1"/>
    </source>
</evidence>
<dbReference type="Proteomes" id="UP000515312">
    <property type="component" value="Chromosome"/>
</dbReference>
<dbReference type="GO" id="GO:0005886">
    <property type="term" value="C:plasma membrane"/>
    <property type="evidence" value="ECO:0007669"/>
    <property type="project" value="UniProtKB-SubCell"/>
</dbReference>
<accession>A0A7G8BIW7</accession>
<feature type="transmembrane region" description="Helical" evidence="8">
    <location>
        <begin position="20"/>
        <end position="40"/>
    </location>
</feature>
<comment type="similarity">
    <text evidence="2">Belongs to the MreD family.</text>
</comment>
<reference evidence="9 10" key="1">
    <citation type="submission" date="2020-08" db="EMBL/GenBank/DDBJ databases">
        <title>Edaphobacter telluris sp. nov. and Acidobacterium dinghuensis sp. nov., two acidobacteria isolated from forest soil.</title>
        <authorList>
            <person name="Fu J."/>
            <person name="Qiu L."/>
        </authorList>
    </citation>
    <scope>NUCLEOTIDE SEQUENCE [LARGE SCALE GENOMIC DNA]</scope>
    <source>
        <strain evidence="9">4Y35</strain>
    </source>
</reference>
<feature type="transmembrane region" description="Helical" evidence="8">
    <location>
        <begin position="85"/>
        <end position="104"/>
    </location>
</feature>
<evidence type="ECO:0000256" key="4">
    <source>
        <dbReference type="ARBA" id="ARBA00022692"/>
    </source>
</evidence>
<evidence type="ECO:0000313" key="10">
    <source>
        <dbReference type="Proteomes" id="UP000515312"/>
    </source>
</evidence>
<sequence length="174" mass="19526">MSRLIAASRRDVEVQPYPLIVFVLVPLLALGLQSFVSLHFQRFDILDLPLLVTIYFAITRRNPIAGTITGGVIGIAQDALTRQPLGIFGICKSIIGYLAASLGVRIDTENHGTRALLTLAFVFLHSGMYWVLVRRLLVQPYAWNWLHELLRALINMVVGVILFALLDLAKRKEY</sequence>